<dbReference type="Gene3D" id="3.30.200.20">
    <property type="entry name" value="Phosphorylase Kinase, domain 1"/>
    <property type="match status" value="1"/>
</dbReference>
<dbReference type="InterPro" id="IPR051678">
    <property type="entry name" value="AGP_Transferase"/>
</dbReference>
<dbReference type="Gene3D" id="3.90.1200.10">
    <property type="match status" value="1"/>
</dbReference>
<protein>
    <submittedName>
        <fullName evidence="2">Phosphotransferase</fullName>
    </submittedName>
</protein>
<dbReference type="PANTHER" id="PTHR21310">
    <property type="entry name" value="AMINOGLYCOSIDE PHOSPHOTRANSFERASE-RELATED-RELATED"/>
    <property type="match status" value="1"/>
</dbReference>
<dbReference type="Proteomes" id="UP000831880">
    <property type="component" value="Chromosome"/>
</dbReference>
<dbReference type="EMBL" id="CP095074">
    <property type="protein sequence ID" value="UOQ92113.1"/>
    <property type="molecule type" value="Genomic_DNA"/>
</dbReference>
<dbReference type="PANTHER" id="PTHR21310:SF42">
    <property type="entry name" value="BIFUNCTIONAL AAC_APH"/>
    <property type="match status" value="1"/>
</dbReference>
<evidence type="ECO:0000259" key="1">
    <source>
        <dbReference type="Pfam" id="PF01636"/>
    </source>
</evidence>
<dbReference type="RefSeq" id="WP_244751724.1">
    <property type="nucleotide sequence ID" value="NZ_CP095074.1"/>
</dbReference>
<name>A0ABY4GVE2_9BACI</name>
<reference evidence="2 3" key="1">
    <citation type="submission" date="2022-04" db="EMBL/GenBank/DDBJ databases">
        <title>Halobacillus sp. isolated from saltern.</title>
        <authorList>
            <person name="Won M."/>
            <person name="Lee C.-M."/>
            <person name="Woen H.-Y."/>
            <person name="Kwon S.-W."/>
        </authorList>
    </citation>
    <scope>NUCLEOTIDE SEQUENCE [LARGE SCALE GENOMIC DNA]</scope>
    <source>
        <strain evidence="2 3">SSTM10-2</strain>
    </source>
</reference>
<gene>
    <name evidence="2" type="ORF">MUO14_16655</name>
</gene>
<keyword evidence="3" id="KW-1185">Reference proteome</keyword>
<evidence type="ECO:0000313" key="3">
    <source>
        <dbReference type="Proteomes" id="UP000831880"/>
    </source>
</evidence>
<sequence>MNKETPYLDRIKQCYPGLHIYSAKMNEIGQNNDVLIVNDSLVFRFAKYREGTDHLELEMEILSGVYDYVSLPIPRPIYKNFTSKEPGQSFMGYEMIDGQPMWGTIISSSKSADQLQNIANQLAQFLHELHSIPVGEAVPTLEKANVDPYKDISNLYGKIRNELFPYMRDEARWETSEHFETYLSDESHFNFTPCLIHGDFGASNILYSSNKNNITGVIDFGGSYVGDPAYDFAGILSSYGEEFLHRLTNKYPGIDQILKRMKFYKSTFALQEALFGIENNDVEAFKNGIKAYR</sequence>
<accession>A0ABY4GVE2</accession>
<dbReference type="InterPro" id="IPR011009">
    <property type="entry name" value="Kinase-like_dom_sf"/>
</dbReference>
<dbReference type="Pfam" id="PF01636">
    <property type="entry name" value="APH"/>
    <property type="match status" value="1"/>
</dbReference>
<proteinExistence type="predicted"/>
<feature type="domain" description="Aminoglycoside phosphotransferase" evidence="1">
    <location>
        <begin position="28"/>
        <end position="248"/>
    </location>
</feature>
<evidence type="ECO:0000313" key="2">
    <source>
        <dbReference type="EMBL" id="UOQ92113.1"/>
    </source>
</evidence>
<dbReference type="InterPro" id="IPR002575">
    <property type="entry name" value="Aminoglycoside_PTrfase"/>
</dbReference>
<dbReference type="SUPFAM" id="SSF56112">
    <property type="entry name" value="Protein kinase-like (PK-like)"/>
    <property type="match status" value="1"/>
</dbReference>
<organism evidence="2 3">
    <name type="scientific">Halobacillus shinanisalinarum</name>
    <dbReference type="NCBI Taxonomy" id="2932258"/>
    <lineage>
        <taxon>Bacteria</taxon>
        <taxon>Bacillati</taxon>
        <taxon>Bacillota</taxon>
        <taxon>Bacilli</taxon>
        <taxon>Bacillales</taxon>
        <taxon>Bacillaceae</taxon>
        <taxon>Halobacillus</taxon>
    </lineage>
</organism>